<dbReference type="Gene3D" id="3.40.1580.10">
    <property type="entry name" value="SMI1/KNR4-like"/>
    <property type="match status" value="1"/>
</dbReference>
<name>A0A7D5HAE8_9PSED</name>
<sequence>MDFLQRHNGVAGNGVFVYSSQKTLLPDGSGYNNGFIEVNLGYRDLDWMKNFLVLGDSDQDVYVLDLDLKVYQVRDRQAFDNIFETFNGFDELLVWVYQFILGGVDE</sequence>
<reference evidence="1 2" key="1">
    <citation type="submission" date="2020-06" db="EMBL/GenBank/DDBJ databases">
        <title>Pseudomonas eucalypticola sp. nov., an endophyte of Eucalyptus dunnii leaves with biocontrol ability of eucalyptus leaf blight.</title>
        <authorList>
            <person name="Liu Y."/>
            <person name="Song Z."/>
            <person name="Zeng H."/>
            <person name="Lu M."/>
            <person name="Wang X."/>
            <person name="Lian X."/>
            <person name="Zhang Q."/>
        </authorList>
    </citation>
    <scope>NUCLEOTIDE SEQUENCE [LARGE SCALE GENOMIC DNA]</scope>
    <source>
        <strain evidence="1 2">NP-1</strain>
    </source>
</reference>
<dbReference type="EMBL" id="CP056030">
    <property type="protein sequence ID" value="QKZ02410.1"/>
    <property type="molecule type" value="Genomic_DNA"/>
</dbReference>
<organism evidence="1 2">
    <name type="scientific">Pseudomonas eucalypticola</name>
    <dbReference type="NCBI Taxonomy" id="2599595"/>
    <lineage>
        <taxon>Bacteria</taxon>
        <taxon>Pseudomonadati</taxon>
        <taxon>Pseudomonadota</taxon>
        <taxon>Gammaproteobacteria</taxon>
        <taxon>Pseudomonadales</taxon>
        <taxon>Pseudomonadaceae</taxon>
        <taxon>Pseudomonas</taxon>
    </lineage>
</organism>
<dbReference type="Proteomes" id="UP000509568">
    <property type="component" value="Chromosome"/>
</dbReference>
<dbReference type="InterPro" id="IPR037883">
    <property type="entry name" value="Knr4/Smi1-like_sf"/>
</dbReference>
<dbReference type="NCBIfam" id="NF038335">
    <property type="entry name" value="YPO0640_fam"/>
    <property type="match status" value="1"/>
</dbReference>
<evidence type="ECO:0000313" key="2">
    <source>
        <dbReference type="Proteomes" id="UP000509568"/>
    </source>
</evidence>
<proteinExistence type="predicted"/>
<dbReference type="AlphaFoldDB" id="A0A7D5HAE8"/>
<dbReference type="RefSeq" id="WP_176569560.1">
    <property type="nucleotide sequence ID" value="NZ_CP056030.1"/>
</dbReference>
<dbReference type="KEGG" id="pez:HWQ56_00825"/>
<keyword evidence="2" id="KW-1185">Reference proteome</keyword>
<gene>
    <name evidence="1" type="ORF">HWQ56_00825</name>
</gene>
<evidence type="ECO:0000313" key="1">
    <source>
        <dbReference type="EMBL" id="QKZ02410.1"/>
    </source>
</evidence>
<accession>A0A7D5HAE8</accession>
<evidence type="ECO:0008006" key="3">
    <source>
        <dbReference type="Google" id="ProtNLM"/>
    </source>
</evidence>
<protein>
    <recommendedName>
        <fullName evidence="3">SMI1/KNR4 family protein</fullName>
    </recommendedName>
</protein>
<dbReference type="SUPFAM" id="SSF160631">
    <property type="entry name" value="SMI1/KNR4-like"/>
    <property type="match status" value="1"/>
</dbReference>